<feature type="domain" description="C-type lectin" evidence="1">
    <location>
        <begin position="61"/>
        <end position="164"/>
    </location>
</feature>
<evidence type="ECO:0000313" key="3">
    <source>
        <dbReference type="Proteomes" id="UP000054495"/>
    </source>
</evidence>
<dbReference type="PANTHER" id="PTHR22803">
    <property type="entry name" value="MANNOSE, PHOSPHOLIPASE, LECTIN RECEPTOR RELATED"/>
    <property type="match status" value="1"/>
</dbReference>
<dbReference type="PROSITE" id="PS50041">
    <property type="entry name" value="C_TYPE_LECTIN_2"/>
    <property type="match status" value="1"/>
</dbReference>
<dbReference type="InterPro" id="IPR001304">
    <property type="entry name" value="C-type_lectin-like"/>
</dbReference>
<reference evidence="2 3" key="1">
    <citation type="submission" date="2013-05" db="EMBL/GenBank/DDBJ databases">
        <title>Draft genome of the parasitic nematode Anyclostoma ceylanicum.</title>
        <authorList>
            <person name="Mitreva M."/>
        </authorList>
    </citation>
    <scope>NUCLEOTIDE SEQUENCE [LARGE SCALE GENOMIC DNA]</scope>
</reference>
<dbReference type="Pfam" id="PF00059">
    <property type="entry name" value="Lectin_C"/>
    <property type="match status" value="1"/>
</dbReference>
<dbReference type="SMART" id="SM00034">
    <property type="entry name" value="CLECT"/>
    <property type="match status" value="1"/>
</dbReference>
<evidence type="ECO:0000259" key="1">
    <source>
        <dbReference type="PROSITE" id="PS50041"/>
    </source>
</evidence>
<name>A0A0D6L5R5_9BILA</name>
<sequence>MDLDNDGISDLDDLCPCDAGVAPHGCPDPVSNTCDIDLIRNTFINAGCIELPLCYSDCSMYFLNPSPNSGSSAQAYAETFGANLISIQDAAENECIINELNRIGQSGVIWIGFNDEQTEGSFVWYDQSPITYTNWAPGEPNNTGGNEDCTQIYPDGMWNDLNCNTANAKSIIEVNLCPVVEAYDVIICSNETTTITTSNPILGSAPYTFSWSNSSSTQTQTVPTTDASYIVTVTDRYNCSVKDTATVTTKPVPVASVTPTDTLICSGEVAPLSVTSNLSGTAFDWVATPNNVSGAINASGNSISHTLHTGTPSNGSVTYTITPSLNGCTGTEVQSVVTVEALPVIAVSPAPATICNGDSVTITATGANTYTWSPATGLNTTSGNVINASPTSTQNYTVTGTSNN</sequence>
<dbReference type="Gene3D" id="3.10.100.10">
    <property type="entry name" value="Mannose-Binding Protein A, subunit A"/>
    <property type="match status" value="1"/>
</dbReference>
<feature type="non-terminal residue" evidence="2">
    <location>
        <position position="404"/>
    </location>
</feature>
<keyword evidence="3" id="KW-1185">Reference proteome</keyword>
<gene>
    <name evidence="2" type="ORF">ANCCEY_14876</name>
</gene>
<dbReference type="AlphaFoldDB" id="A0A0D6L5R5"/>
<protein>
    <submittedName>
        <fullName evidence="2">Lectin C-type domain protein</fullName>
    </submittedName>
</protein>
<organism evidence="2 3">
    <name type="scientific">Ancylostoma ceylanicum</name>
    <dbReference type="NCBI Taxonomy" id="53326"/>
    <lineage>
        <taxon>Eukaryota</taxon>
        <taxon>Metazoa</taxon>
        <taxon>Ecdysozoa</taxon>
        <taxon>Nematoda</taxon>
        <taxon>Chromadorea</taxon>
        <taxon>Rhabditida</taxon>
        <taxon>Rhabditina</taxon>
        <taxon>Rhabditomorpha</taxon>
        <taxon>Strongyloidea</taxon>
        <taxon>Ancylostomatidae</taxon>
        <taxon>Ancylostomatinae</taxon>
        <taxon>Ancylostoma</taxon>
    </lineage>
</organism>
<dbReference type="InterPro" id="IPR016186">
    <property type="entry name" value="C-type_lectin-like/link_sf"/>
</dbReference>
<dbReference type="InterPro" id="IPR016187">
    <property type="entry name" value="CTDL_fold"/>
</dbReference>
<dbReference type="SUPFAM" id="SSF56436">
    <property type="entry name" value="C-type lectin-like"/>
    <property type="match status" value="1"/>
</dbReference>
<proteinExistence type="predicted"/>
<dbReference type="EMBL" id="KE126633">
    <property type="protein sequence ID" value="EPB66033.1"/>
    <property type="molecule type" value="Genomic_DNA"/>
</dbReference>
<dbReference type="Proteomes" id="UP000054495">
    <property type="component" value="Unassembled WGS sequence"/>
</dbReference>
<accession>A0A0D6L5R5</accession>
<evidence type="ECO:0000313" key="2">
    <source>
        <dbReference type="EMBL" id="EPB66033.1"/>
    </source>
</evidence>
<dbReference type="InterPro" id="IPR050111">
    <property type="entry name" value="C-type_lectin/snaclec_domain"/>
</dbReference>